<keyword evidence="3" id="KW-1185">Reference proteome</keyword>
<gene>
    <name evidence="2" type="ORF">SAMN05216388_10612</name>
</gene>
<dbReference type="InterPro" id="IPR019267">
    <property type="entry name" value="CRISPR-assoc_Cas6_C"/>
</dbReference>
<organism evidence="2 3">
    <name type="scientific">Halorientalis persicus</name>
    <dbReference type="NCBI Taxonomy" id="1367881"/>
    <lineage>
        <taxon>Archaea</taxon>
        <taxon>Methanobacteriati</taxon>
        <taxon>Methanobacteriota</taxon>
        <taxon>Stenosarchaea group</taxon>
        <taxon>Halobacteria</taxon>
        <taxon>Halobacteriales</taxon>
        <taxon>Haloarculaceae</taxon>
        <taxon>Halorientalis</taxon>
    </lineage>
</organism>
<sequence>MIEQEVSPTNRLRRIDITARPASRFPVPISDGYSVYSALLGVLEAVDADVSGHIHDSSLGSLHSSGLRGVFGDSDRAYHKSLLPDEAYHLTLGVVDPADIEIFQALVNALVLEGDRIDLSHGKLHVEQFESANTTQGELLDEVGSMDDPTIEMSFETATCIEEAGEITTMFPHRWAVFSSLLGKWNRSAPEELELDLGREAVEANVIEKPDARTYDTHSVLVNRVENDDGETRNLFRQGFTADCTYEFKDASESVENAVTALGLFAEYSGVGSAVARGCGQVSTEVKD</sequence>
<evidence type="ECO:0000313" key="2">
    <source>
        <dbReference type="EMBL" id="SEP27537.1"/>
    </source>
</evidence>
<name>A0A1H8WJD5_9EURY</name>
<dbReference type="CDD" id="cd21141">
    <property type="entry name" value="Cas6_III-like"/>
    <property type="match status" value="1"/>
</dbReference>
<accession>A0A1H8WJD5</accession>
<dbReference type="Gene3D" id="3.30.70.1900">
    <property type="match status" value="1"/>
</dbReference>
<reference evidence="3" key="1">
    <citation type="submission" date="2016-10" db="EMBL/GenBank/DDBJ databases">
        <authorList>
            <person name="Varghese N."/>
            <person name="Submissions S."/>
        </authorList>
    </citation>
    <scope>NUCLEOTIDE SEQUENCE [LARGE SCALE GENOMIC DNA]</scope>
    <source>
        <strain evidence="3">IBRC-M 10043</strain>
    </source>
</reference>
<proteinExistence type="predicted"/>
<evidence type="ECO:0000259" key="1">
    <source>
        <dbReference type="Pfam" id="PF10040"/>
    </source>
</evidence>
<dbReference type="Proteomes" id="UP000198775">
    <property type="component" value="Unassembled WGS sequence"/>
</dbReference>
<dbReference type="AlphaFoldDB" id="A0A1H8WJD5"/>
<evidence type="ECO:0000313" key="3">
    <source>
        <dbReference type="Proteomes" id="UP000198775"/>
    </source>
</evidence>
<dbReference type="OrthoDB" id="116088at2157"/>
<protein>
    <submittedName>
        <fullName evidence="2">CRISPR-associated protein, Cas6 family</fullName>
    </submittedName>
</protein>
<feature type="domain" description="CRISPR-associated protein Cas6 C-terminal" evidence="1">
    <location>
        <begin position="153"/>
        <end position="282"/>
    </location>
</feature>
<dbReference type="Pfam" id="PF10040">
    <property type="entry name" value="CRISPR_Cas6"/>
    <property type="match status" value="1"/>
</dbReference>
<dbReference type="EMBL" id="FOCX01000061">
    <property type="protein sequence ID" value="SEP27537.1"/>
    <property type="molecule type" value="Genomic_DNA"/>
</dbReference>